<feature type="domain" description="N-acetyltransferase" evidence="3">
    <location>
        <begin position="35"/>
        <end position="220"/>
    </location>
</feature>
<dbReference type="GO" id="GO:0016747">
    <property type="term" value="F:acyltransferase activity, transferring groups other than amino-acyl groups"/>
    <property type="evidence" value="ECO:0007669"/>
    <property type="project" value="InterPro"/>
</dbReference>
<gene>
    <name evidence="4" type="ORF">CHR55_19505</name>
</gene>
<keyword evidence="2" id="KW-0012">Acyltransferase</keyword>
<dbReference type="PROSITE" id="PS51186">
    <property type="entry name" value="GNAT"/>
    <property type="match status" value="1"/>
</dbReference>
<dbReference type="AlphaFoldDB" id="A0A2A5J905"/>
<evidence type="ECO:0000256" key="2">
    <source>
        <dbReference type="ARBA" id="ARBA00023315"/>
    </source>
</evidence>
<proteinExistence type="predicted"/>
<dbReference type="Gene3D" id="3.40.630.30">
    <property type="match status" value="1"/>
</dbReference>
<protein>
    <submittedName>
        <fullName evidence="4">N-acetyltransferase</fullName>
    </submittedName>
</protein>
<accession>A0A2A5J905</accession>
<dbReference type="InterPro" id="IPR050832">
    <property type="entry name" value="Bact_Acetyltransf"/>
</dbReference>
<keyword evidence="1 4" id="KW-0808">Transferase</keyword>
<dbReference type="InterPro" id="IPR016181">
    <property type="entry name" value="Acyl_CoA_acyltransferase"/>
</dbReference>
<dbReference type="Pfam" id="PF00583">
    <property type="entry name" value="Acetyltransf_1"/>
    <property type="match status" value="2"/>
</dbReference>
<reference evidence="4 5" key="1">
    <citation type="submission" date="2017-07" db="EMBL/GenBank/DDBJ databases">
        <title>Draft sequence of Rhodococcus enclensis 23b-28.</title>
        <authorList>
            <person name="Besaury L."/>
            <person name="Sancelme M."/>
            <person name="Amato P."/>
            <person name="Lallement A."/>
            <person name="Delort A.-M."/>
        </authorList>
    </citation>
    <scope>NUCLEOTIDE SEQUENCE [LARGE SCALE GENOMIC DNA]</scope>
    <source>
        <strain evidence="4 5">23b-28</strain>
    </source>
</reference>
<sequence>MPECWQLPPQSDRVRVRVIPTRGWQLGIVTWVSRVVVAEFVPSGSTASVLHQWCEVFAEGQRHLSGTAPTATALMEMIEAEDGSVDVWRWIARDGGTDEVLGIAQARRNSAEPDLAEFRMYVTPHAQRRGVGRALAELAEVDIAGFGVRRIRVTALVGSSAEHFLGSFDGHRVLLRLANQVQHLSPPTAHSARPGYRIVSWRNRTPDELVHSFSEALNRLLDAPGAELQMPERNWGADEVRSWEQKMTGGSQVLLVCCAVDDSVGEVAAATVVTVDEHDSTHASQHDTVVLPQHRGHGLARWVKEQQASVLAAEFPSLRRIYTTVNAENHPMLTVNRSLGYQTVAERILVEIRRVESALHKPR</sequence>
<evidence type="ECO:0000256" key="1">
    <source>
        <dbReference type="ARBA" id="ARBA00022679"/>
    </source>
</evidence>
<evidence type="ECO:0000259" key="3">
    <source>
        <dbReference type="PROSITE" id="PS51186"/>
    </source>
</evidence>
<organism evidence="4 5">
    <name type="scientific">Rhodococcus qingshengii</name>
    <dbReference type="NCBI Taxonomy" id="334542"/>
    <lineage>
        <taxon>Bacteria</taxon>
        <taxon>Bacillati</taxon>
        <taxon>Actinomycetota</taxon>
        <taxon>Actinomycetes</taxon>
        <taxon>Mycobacteriales</taxon>
        <taxon>Nocardiaceae</taxon>
        <taxon>Rhodococcus</taxon>
        <taxon>Rhodococcus erythropolis group</taxon>
    </lineage>
</organism>
<dbReference type="EMBL" id="NOVD01000014">
    <property type="protein sequence ID" value="PCK25707.1"/>
    <property type="molecule type" value="Genomic_DNA"/>
</dbReference>
<dbReference type="Proteomes" id="UP000230886">
    <property type="component" value="Unassembled WGS sequence"/>
</dbReference>
<dbReference type="CDD" id="cd04301">
    <property type="entry name" value="NAT_SF"/>
    <property type="match status" value="1"/>
</dbReference>
<name>A0A2A5J905_RHOSG</name>
<dbReference type="SUPFAM" id="SSF55729">
    <property type="entry name" value="Acyl-CoA N-acyltransferases (Nat)"/>
    <property type="match status" value="2"/>
</dbReference>
<dbReference type="InterPro" id="IPR000182">
    <property type="entry name" value="GNAT_dom"/>
</dbReference>
<evidence type="ECO:0000313" key="4">
    <source>
        <dbReference type="EMBL" id="PCK25707.1"/>
    </source>
</evidence>
<comment type="caution">
    <text evidence="4">The sequence shown here is derived from an EMBL/GenBank/DDBJ whole genome shotgun (WGS) entry which is preliminary data.</text>
</comment>
<dbReference type="PANTHER" id="PTHR43877">
    <property type="entry name" value="AMINOALKYLPHOSPHONATE N-ACETYLTRANSFERASE-RELATED-RELATED"/>
    <property type="match status" value="1"/>
</dbReference>
<evidence type="ECO:0000313" key="5">
    <source>
        <dbReference type="Proteomes" id="UP000230886"/>
    </source>
</evidence>